<organism evidence="1">
    <name type="scientific">Thorea hispida</name>
    <dbReference type="NCBI Taxonomy" id="202687"/>
    <lineage>
        <taxon>Eukaryota</taxon>
        <taxon>Rhodophyta</taxon>
        <taxon>Florideophyceae</taxon>
        <taxon>Nemaliophycidae</taxon>
        <taxon>Thoreales</taxon>
        <taxon>Thoreaceae</taxon>
        <taxon>Thorea</taxon>
    </lineage>
</organism>
<proteinExistence type="predicted"/>
<dbReference type="RefSeq" id="YP_009389215.1">
    <property type="nucleotide sequence ID" value="NC_035158.1"/>
</dbReference>
<name>A0A1Z1XAS9_9FLOR</name>
<geneLocation type="mitochondrion" evidence="1"/>
<protein>
    <submittedName>
        <fullName evidence="1">Ribosomal protein L20</fullName>
    </submittedName>
</protein>
<dbReference type="GO" id="GO:0005840">
    <property type="term" value="C:ribosome"/>
    <property type="evidence" value="ECO:0007669"/>
    <property type="project" value="UniProtKB-KW"/>
</dbReference>
<keyword evidence="1" id="KW-0687">Ribonucleoprotein</keyword>
<keyword evidence="1" id="KW-0496">Mitochondrion</keyword>
<dbReference type="GeneID" id="33195552"/>
<reference evidence="1" key="1">
    <citation type="submission" date="2016-11" db="EMBL/GenBank/DDBJ databases">
        <title>Complete Mitochondrial Genome of Thorea hispida.</title>
        <authorList>
            <person name="Nan F."/>
            <person name="Xie S."/>
        </authorList>
    </citation>
    <scope>NUCLEOTIDE SEQUENCE</scope>
</reference>
<evidence type="ECO:0000313" key="1">
    <source>
        <dbReference type="EMBL" id="ARX95959.1"/>
    </source>
</evidence>
<sequence>MKMLYIKIKKLNFISRKLKKRTKKRNSIALVNMMLSRFTNYNYVRIFLKNQRFKVTLHAFPSLFLEEIGTKIIFSYWINLHIAWKY</sequence>
<keyword evidence="1" id="KW-0689">Ribosomal protein</keyword>
<dbReference type="AlphaFoldDB" id="A0A1Z1XAS9"/>
<gene>
    <name evidence="1" type="primary">rpl20</name>
</gene>
<accession>A0A1Z1XAS9</accession>
<dbReference type="EMBL" id="KY083066">
    <property type="protein sequence ID" value="ARX95959.1"/>
    <property type="molecule type" value="Genomic_DNA"/>
</dbReference>